<comment type="pathway">
    <text evidence="1">Bacterial outer membrane biogenesis; LPS O-antigen biosynthesis.</text>
</comment>
<organism evidence="4 5">
    <name type="scientific">Pseudomonas poae</name>
    <dbReference type="NCBI Taxonomy" id="200451"/>
    <lineage>
        <taxon>Bacteria</taxon>
        <taxon>Pseudomonadati</taxon>
        <taxon>Pseudomonadota</taxon>
        <taxon>Gammaproteobacteria</taxon>
        <taxon>Pseudomonadales</taxon>
        <taxon>Pseudomonadaceae</taxon>
        <taxon>Pseudomonas</taxon>
    </lineage>
</organism>
<dbReference type="PANTHER" id="PTHR43000">
    <property type="entry name" value="DTDP-D-GLUCOSE 4,6-DEHYDRATASE-RELATED"/>
    <property type="match status" value="1"/>
</dbReference>
<dbReference type="SUPFAM" id="SSF51735">
    <property type="entry name" value="NAD(P)-binding Rossmann-fold domains"/>
    <property type="match status" value="1"/>
</dbReference>
<dbReference type="Gene3D" id="3.40.50.720">
    <property type="entry name" value="NAD(P)-binding Rossmann-like Domain"/>
    <property type="match status" value="1"/>
</dbReference>
<evidence type="ECO:0000256" key="1">
    <source>
        <dbReference type="ARBA" id="ARBA00005125"/>
    </source>
</evidence>
<evidence type="ECO:0000313" key="5">
    <source>
        <dbReference type="Proteomes" id="UP000238045"/>
    </source>
</evidence>
<name>A0A2S9ETN1_9PSED</name>
<feature type="domain" description="NAD-dependent epimerase/dehydratase" evidence="3">
    <location>
        <begin position="12"/>
        <end position="235"/>
    </location>
</feature>
<gene>
    <name evidence="4" type="ORF">CQZ99_10645</name>
</gene>
<dbReference type="Pfam" id="PF01370">
    <property type="entry name" value="Epimerase"/>
    <property type="match status" value="1"/>
</dbReference>
<evidence type="ECO:0000313" key="4">
    <source>
        <dbReference type="EMBL" id="PRC19236.1"/>
    </source>
</evidence>
<accession>A0A2S9ETN1</accession>
<dbReference type="InterPro" id="IPR036291">
    <property type="entry name" value="NAD(P)-bd_dom_sf"/>
</dbReference>
<dbReference type="Proteomes" id="UP000238045">
    <property type="component" value="Unassembled WGS sequence"/>
</dbReference>
<reference evidence="4 5" key="1">
    <citation type="submission" date="2017-09" db="EMBL/GenBank/DDBJ databases">
        <title>Genomic, metabolic, and phenotypic characteristics of bacterial isolates from the natural microbiome of the model nematode Caenorhabditis elegans.</title>
        <authorList>
            <person name="Zimmermann J."/>
            <person name="Obeng N."/>
            <person name="Yang W."/>
            <person name="Obeng O."/>
            <person name="Kissoyan K."/>
            <person name="Pees B."/>
            <person name="Dirksen P."/>
            <person name="Hoppner M."/>
            <person name="Franke A."/>
            <person name="Rosenstiel P."/>
            <person name="Leippe M."/>
            <person name="Dierking K."/>
            <person name="Kaleta C."/>
            <person name="Schulenburg H."/>
        </authorList>
    </citation>
    <scope>NUCLEOTIDE SEQUENCE [LARGE SCALE GENOMIC DNA]</scope>
    <source>
        <strain evidence="4 5">MYb117</strain>
    </source>
</reference>
<evidence type="ECO:0000259" key="3">
    <source>
        <dbReference type="Pfam" id="PF01370"/>
    </source>
</evidence>
<dbReference type="CDD" id="cd05232">
    <property type="entry name" value="UDP_G4E_4_SDR_e"/>
    <property type="match status" value="1"/>
</dbReference>
<dbReference type="AlphaFoldDB" id="A0A2S9ETN1"/>
<dbReference type="RefSeq" id="WP_105696653.1">
    <property type="nucleotide sequence ID" value="NZ_CP159260.1"/>
</dbReference>
<comment type="caution">
    <text evidence="4">The sequence shown here is derived from an EMBL/GenBank/DDBJ whole genome shotgun (WGS) entry which is preliminary data.</text>
</comment>
<dbReference type="EMBL" id="PCQL01000009">
    <property type="protein sequence ID" value="PRC19236.1"/>
    <property type="molecule type" value="Genomic_DNA"/>
</dbReference>
<dbReference type="InterPro" id="IPR001509">
    <property type="entry name" value="Epimerase_deHydtase"/>
</dbReference>
<comment type="similarity">
    <text evidence="2">Belongs to the NAD(P)-dependent epimerase/dehydratase family.</text>
</comment>
<protein>
    <submittedName>
        <fullName evidence="4">NAD-dependent dehydratase</fullName>
    </submittedName>
</protein>
<proteinExistence type="inferred from homology"/>
<evidence type="ECO:0000256" key="2">
    <source>
        <dbReference type="ARBA" id="ARBA00007637"/>
    </source>
</evidence>
<sequence>MSVNGLVDAPRVAVTGASGFVGSALIKLLSAHGDFAPLAIYRSAPDRPLQGCETFVCGDLTPDTDFTAALKGVDCVVHCAARVHVMNERASDPMAEFRMANVEATLNLARQAAQSGVRRFVFISSIKVNGEATQPGKPYQADDVPAPGDAYGVSKMEAEEGLRSIAEAAGMSIVIIRPVLVYGPGVKANFFNMMKWLSKGVVLPFGAINNKRSLVSIYNLVDLIRVCLKHPAAANQTFLVSDGEDVSTTQLLKKMAKALRCDARLLPIPSGLLVAAAALLNKKSLSQRLCGNLQVDIQKNRSLLEWTPPMSVEQGFELTAADFQGRTKA</sequence>
<keyword evidence="5" id="KW-1185">Reference proteome</keyword>